<evidence type="ECO:0000313" key="4">
    <source>
        <dbReference type="Proteomes" id="UP001183202"/>
    </source>
</evidence>
<dbReference type="CDD" id="cd00130">
    <property type="entry name" value="PAS"/>
    <property type="match status" value="1"/>
</dbReference>
<dbReference type="PANTHER" id="PTHR43156:SF2">
    <property type="entry name" value="STAGE II SPORULATION PROTEIN E"/>
    <property type="match status" value="1"/>
</dbReference>
<dbReference type="InterPro" id="IPR000014">
    <property type="entry name" value="PAS"/>
</dbReference>
<sequence length="383" mass="41075">MGAVPEGPGELYDDAPCGLLSVRPDGTVETVNRTLLRWTGHDRAALIGTQFRELLAVGDRIFYETHYAPLLQMQDEVREIAVTLVCPRGRLPVLMNSALVRAADGAPRSVRVAVFLARDRRSYETELLRARRRAEESEARARLLARTLQDSLLPPDLPHVPGLDLGAVYRPAGRGDEVGGDFYDVFSTGPGDWMVVIGDVVGKGVAAATLTSLVHYTVRAVAMHVRRPRAVLAALNDALLRQNAERVCTVAVARIRLVAGDPAHVTICLGGHPRPLALRRDGDPVPVGRFGTVLGALPSPALHETTTTLEPGDALLLYTDGVVEGRRGGDFFGEERLSALLGTLRDRGAPTIAGEIAAAAIDHQGGTPADDIAVVVVRRSGFR</sequence>
<dbReference type="InterPro" id="IPR052016">
    <property type="entry name" value="Bact_Sigma-Reg"/>
</dbReference>
<dbReference type="InterPro" id="IPR001932">
    <property type="entry name" value="PPM-type_phosphatase-like_dom"/>
</dbReference>
<evidence type="ECO:0000313" key="3">
    <source>
        <dbReference type="EMBL" id="MDT0352121.1"/>
    </source>
</evidence>
<feature type="domain" description="PPM-type phosphatase" evidence="2">
    <location>
        <begin position="164"/>
        <end position="379"/>
    </location>
</feature>
<dbReference type="InterPro" id="IPR035965">
    <property type="entry name" value="PAS-like_dom_sf"/>
</dbReference>
<evidence type="ECO:0000256" key="1">
    <source>
        <dbReference type="ARBA" id="ARBA00022801"/>
    </source>
</evidence>
<dbReference type="PANTHER" id="PTHR43156">
    <property type="entry name" value="STAGE II SPORULATION PROTEIN E-RELATED"/>
    <property type="match status" value="1"/>
</dbReference>
<dbReference type="SMART" id="SM00331">
    <property type="entry name" value="PP2C_SIG"/>
    <property type="match status" value="1"/>
</dbReference>
<dbReference type="Proteomes" id="UP001183202">
    <property type="component" value="Unassembled WGS sequence"/>
</dbReference>
<organism evidence="3 4">
    <name type="scientific">Pseudonocardia charpentierae</name>
    <dbReference type="NCBI Taxonomy" id="3075545"/>
    <lineage>
        <taxon>Bacteria</taxon>
        <taxon>Bacillati</taxon>
        <taxon>Actinomycetota</taxon>
        <taxon>Actinomycetes</taxon>
        <taxon>Pseudonocardiales</taxon>
        <taxon>Pseudonocardiaceae</taxon>
        <taxon>Pseudonocardia</taxon>
    </lineage>
</organism>
<accession>A0ABU2NDV1</accession>
<gene>
    <name evidence="3" type="ORF">RM445_21560</name>
</gene>
<keyword evidence="1" id="KW-0378">Hydrolase</keyword>
<dbReference type="SUPFAM" id="SSF81606">
    <property type="entry name" value="PP2C-like"/>
    <property type="match status" value="1"/>
</dbReference>
<dbReference type="Pfam" id="PF13426">
    <property type="entry name" value="PAS_9"/>
    <property type="match status" value="1"/>
</dbReference>
<dbReference type="Pfam" id="PF07228">
    <property type="entry name" value="SpoIIE"/>
    <property type="match status" value="1"/>
</dbReference>
<keyword evidence="4" id="KW-1185">Reference proteome</keyword>
<dbReference type="PROSITE" id="PS51746">
    <property type="entry name" value="PPM_2"/>
    <property type="match status" value="1"/>
</dbReference>
<name>A0ABU2NDV1_9PSEU</name>
<evidence type="ECO:0000259" key="2">
    <source>
        <dbReference type="PROSITE" id="PS51746"/>
    </source>
</evidence>
<comment type="caution">
    <text evidence="3">The sequence shown here is derived from an EMBL/GenBank/DDBJ whole genome shotgun (WGS) entry which is preliminary data.</text>
</comment>
<dbReference type="Gene3D" id="3.30.450.20">
    <property type="entry name" value="PAS domain"/>
    <property type="match status" value="1"/>
</dbReference>
<dbReference type="Gene3D" id="3.60.40.10">
    <property type="entry name" value="PPM-type phosphatase domain"/>
    <property type="match status" value="1"/>
</dbReference>
<dbReference type="EMBL" id="JAVREJ010000016">
    <property type="protein sequence ID" value="MDT0352121.1"/>
    <property type="molecule type" value="Genomic_DNA"/>
</dbReference>
<protein>
    <submittedName>
        <fullName evidence="3">SpoIIE family protein phosphatase</fullName>
    </submittedName>
</protein>
<proteinExistence type="predicted"/>
<dbReference type="SUPFAM" id="SSF55785">
    <property type="entry name" value="PYP-like sensor domain (PAS domain)"/>
    <property type="match status" value="1"/>
</dbReference>
<reference evidence="4" key="1">
    <citation type="submission" date="2023-07" db="EMBL/GenBank/DDBJ databases">
        <title>30 novel species of actinomycetes from the DSMZ collection.</title>
        <authorList>
            <person name="Nouioui I."/>
        </authorList>
    </citation>
    <scope>NUCLEOTIDE SEQUENCE [LARGE SCALE GENOMIC DNA]</scope>
    <source>
        <strain evidence="4">DSM 45834</strain>
    </source>
</reference>
<dbReference type="RefSeq" id="WP_311558626.1">
    <property type="nucleotide sequence ID" value="NZ_JAVREJ010000016.1"/>
</dbReference>
<dbReference type="InterPro" id="IPR036457">
    <property type="entry name" value="PPM-type-like_dom_sf"/>
</dbReference>